<organism evidence="1">
    <name type="scientific">Arion vulgaris</name>
    <dbReference type="NCBI Taxonomy" id="1028688"/>
    <lineage>
        <taxon>Eukaryota</taxon>
        <taxon>Metazoa</taxon>
        <taxon>Spiralia</taxon>
        <taxon>Lophotrochozoa</taxon>
        <taxon>Mollusca</taxon>
        <taxon>Gastropoda</taxon>
        <taxon>Heterobranchia</taxon>
        <taxon>Euthyneura</taxon>
        <taxon>Panpulmonata</taxon>
        <taxon>Eupulmonata</taxon>
        <taxon>Stylommatophora</taxon>
        <taxon>Helicina</taxon>
        <taxon>Arionoidea</taxon>
        <taxon>Arionidae</taxon>
        <taxon>Arion</taxon>
    </lineage>
</organism>
<evidence type="ECO:0000313" key="1">
    <source>
        <dbReference type="EMBL" id="CEK94282.1"/>
    </source>
</evidence>
<name>A0A0B7BMY8_9EUPU</name>
<reference evidence="1" key="1">
    <citation type="submission" date="2014-12" db="EMBL/GenBank/DDBJ databases">
        <title>Insight into the proteome of Arion vulgaris.</title>
        <authorList>
            <person name="Aradska J."/>
            <person name="Bulat T."/>
            <person name="Smidak R."/>
            <person name="Sarate P."/>
            <person name="Gangsoo J."/>
            <person name="Sialana F."/>
            <person name="Bilban M."/>
            <person name="Lubec G."/>
        </authorList>
    </citation>
    <scope>NUCLEOTIDE SEQUENCE</scope>
    <source>
        <tissue evidence="1">Skin</tissue>
    </source>
</reference>
<sequence>MLECRVTNVLTFLETMPRLKRAEVWTELMSSMWYALNYVIWASIRHWTDCENWELSVDMPDSVVIMVERDDILISLSWVRCEQVDFWIATEADGRACMGMSNVP</sequence>
<dbReference type="AlphaFoldDB" id="A0A0B7BMY8"/>
<gene>
    <name evidence="1" type="primary">ORF200011</name>
</gene>
<proteinExistence type="predicted"/>
<dbReference type="EMBL" id="HACG01047417">
    <property type="protein sequence ID" value="CEK94282.1"/>
    <property type="molecule type" value="Transcribed_RNA"/>
</dbReference>
<protein>
    <submittedName>
        <fullName evidence="1">Uncharacterized protein</fullName>
    </submittedName>
</protein>
<accession>A0A0B7BMY8</accession>